<proteinExistence type="predicted"/>
<dbReference type="EMBL" id="JAKOGI010000202">
    <property type="protein sequence ID" value="KAJ8439989.1"/>
    <property type="molecule type" value="Genomic_DNA"/>
</dbReference>
<dbReference type="OrthoDB" id="2919534at2759"/>
<dbReference type="AlphaFoldDB" id="A0A9Q1KBP3"/>
<reference evidence="2" key="1">
    <citation type="submission" date="2022-04" db="EMBL/GenBank/DDBJ databases">
        <title>Carnegiea gigantea Genome sequencing and assembly v2.</title>
        <authorList>
            <person name="Copetti D."/>
            <person name="Sanderson M.J."/>
            <person name="Burquez A."/>
            <person name="Wojciechowski M.F."/>
        </authorList>
    </citation>
    <scope>NUCLEOTIDE SEQUENCE</scope>
    <source>
        <strain evidence="2">SGP5-SGP5p</strain>
        <tissue evidence="2">Aerial part</tissue>
    </source>
</reference>
<evidence type="ECO:0000256" key="1">
    <source>
        <dbReference type="SAM" id="MobiDB-lite"/>
    </source>
</evidence>
<feature type="compositionally biased region" description="Basic and acidic residues" evidence="1">
    <location>
        <begin position="19"/>
        <end position="45"/>
    </location>
</feature>
<protein>
    <submittedName>
        <fullName evidence="2">Uncharacterized protein</fullName>
    </submittedName>
</protein>
<feature type="region of interest" description="Disordered" evidence="1">
    <location>
        <begin position="17"/>
        <end position="71"/>
    </location>
</feature>
<evidence type="ECO:0000313" key="3">
    <source>
        <dbReference type="Proteomes" id="UP001153076"/>
    </source>
</evidence>
<accession>A0A9Q1KBP3</accession>
<feature type="compositionally biased region" description="Polar residues" evidence="1">
    <location>
        <begin position="53"/>
        <end position="71"/>
    </location>
</feature>
<keyword evidence="3" id="KW-1185">Reference proteome</keyword>
<dbReference type="Proteomes" id="UP001153076">
    <property type="component" value="Unassembled WGS sequence"/>
</dbReference>
<name>A0A9Q1KBP3_9CARY</name>
<gene>
    <name evidence="2" type="ORF">Cgig2_022671</name>
</gene>
<comment type="caution">
    <text evidence="2">The sequence shown here is derived from an EMBL/GenBank/DDBJ whole genome shotgun (WGS) entry which is preliminary data.</text>
</comment>
<sequence>MPTTGCEPSHRYCPVVSHRHSDEVRESTRPDRNDQSRGGNRDQSIRADALQSRCPSQGRPTKLTTASTSYATHSRKTLQELADKGRINCFLKNGPLFLRKECEPARPEPREEECSTKIVRNLVVDFLVVDVLTASNIILGRPTLHKVKAVIASYLLQLQFEADDGSIGKL</sequence>
<evidence type="ECO:0000313" key="2">
    <source>
        <dbReference type="EMBL" id="KAJ8439989.1"/>
    </source>
</evidence>
<organism evidence="2 3">
    <name type="scientific">Carnegiea gigantea</name>
    <dbReference type="NCBI Taxonomy" id="171969"/>
    <lineage>
        <taxon>Eukaryota</taxon>
        <taxon>Viridiplantae</taxon>
        <taxon>Streptophyta</taxon>
        <taxon>Embryophyta</taxon>
        <taxon>Tracheophyta</taxon>
        <taxon>Spermatophyta</taxon>
        <taxon>Magnoliopsida</taxon>
        <taxon>eudicotyledons</taxon>
        <taxon>Gunneridae</taxon>
        <taxon>Pentapetalae</taxon>
        <taxon>Caryophyllales</taxon>
        <taxon>Cactineae</taxon>
        <taxon>Cactaceae</taxon>
        <taxon>Cactoideae</taxon>
        <taxon>Echinocereeae</taxon>
        <taxon>Carnegiea</taxon>
    </lineage>
</organism>